<evidence type="ECO:0000256" key="8">
    <source>
        <dbReference type="ARBA" id="ARBA00032323"/>
    </source>
</evidence>
<comment type="similarity">
    <text evidence="2">Belongs to the proteasome subunit S11 family.</text>
</comment>
<dbReference type="SUPFAM" id="SSF46785">
    <property type="entry name" value="Winged helix' DNA-binding domain"/>
    <property type="match status" value="1"/>
</dbReference>
<dbReference type="WBParaSite" id="ACRNAN_Path_716.g2704.t1">
    <property type="protein sequence ID" value="ACRNAN_Path_716.g2704.t1"/>
    <property type="gene ID" value="ACRNAN_Path_716.g2704"/>
</dbReference>
<dbReference type="GO" id="GO:0005634">
    <property type="term" value="C:nucleus"/>
    <property type="evidence" value="ECO:0007669"/>
    <property type="project" value="TreeGrafter"/>
</dbReference>
<protein>
    <recommendedName>
        <fullName evidence="4">26S proteasome non-ATPase regulatory subunit 13</fullName>
    </recommendedName>
    <alternativeName>
        <fullName evidence="6">26S proteasome regulatory subunit RPN9</fullName>
    </alternativeName>
    <alternativeName>
        <fullName evidence="8">26S proteasome regulatory subunit S11</fullName>
    </alternativeName>
    <alternativeName>
        <fullName evidence="7">26S proteasome regulatory subunit p40.5</fullName>
    </alternativeName>
</protein>
<evidence type="ECO:0000256" key="2">
    <source>
        <dbReference type="ARBA" id="ARBA00006207"/>
    </source>
</evidence>
<evidence type="ECO:0000256" key="1">
    <source>
        <dbReference type="ARBA" id="ARBA00002362"/>
    </source>
</evidence>
<evidence type="ECO:0000256" key="7">
    <source>
        <dbReference type="ARBA" id="ARBA00031303"/>
    </source>
</evidence>
<dbReference type="PANTHER" id="PTHR10539">
    <property type="entry name" value="26S PROTEASOME NON-ATPASE REGULATORY SUBUNIT 13"/>
    <property type="match status" value="1"/>
</dbReference>
<evidence type="ECO:0000259" key="9">
    <source>
        <dbReference type="PROSITE" id="PS50250"/>
    </source>
</evidence>
<dbReference type="InterPro" id="IPR035298">
    <property type="entry name" value="PSMD13"/>
</dbReference>
<dbReference type="GO" id="GO:0006511">
    <property type="term" value="P:ubiquitin-dependent protein catabolic process"/>
    <property type="evidence" value="ECO:0007669"/>
    <property type="project" value="TreeGrafter"/>
</dbReference>
<reference evidence="11" key="1">
    <citation type="submission" date="2022-11" db="UniProtKB">
        <authorList>
            <consortium name="WormBaseParasite"/>
        </authorList>
    </citation>
    <scope>IDENTIFICATION</scope>
</reference>
<dbReference type="GO" id="GO:0005198">
    <property type="term" value="F:structural molecule activity"/>
    <property type="evidence" value="ECO:0007669"/>
    <property type="project" value="TreeGrafter"/>
</dbReference>
<dbReference type="InterPro" id="IPR054179">
    <property type="entry name" value="PSD13_N"/>
</dbReference>
<keyword evidence="10" id="KW-1185">Reference proteome</keyword>
<dbReference type="PANTHER" id="PTHR10539:SF0">
    <property type="entry name" value="26S PROTEASOME NON-ATPASE REGULATORY SUBUNIT 13"/>
    <property type="match status" value="1"/>
</dbReference>
<dbReference type="Pfam" id="PF22037">
    <property type="entry name" value="PSD13_N"/>
    <property type="match status" value="1"/>
</dbReference>
<accession>A0A914CAV3</accession>
<dbReference type="GO" id="GO:0008541">
    <property type="term" value="C:proteasome regulatory particle, lid subcomplex"/>
    <property type="evidence" value="ECO:0007669"/>
    <property type="project" value="TreeGrafter"/>
</dbReference>
<proteinExistence type="inferred from homology"/>
<dbReference type="GO" id="GO:0005829">
    <property type="term" value="C:cytosol"/>
    <property type="evidence" value="ECO:0007669"/>
    <property type="project" value="TreeGrafter"/>
</dbReference>
<name>A0A914CAV3_9BILA</name>
<sequence>MADKVEAYLQRKKSSAPSDEIAENFQTLENYYVQKLWHQLTLKVKQFVSNPEFTKVVDLKEFYENFIHEFEHRINSLQLVEIIMPVAHSIFVSDREAAFAFLKKIEKAVAKDNHAVIRLATGEIELRLLCKDKDGRCENIQQIRKNVEDTQKLLDELSGVTPVHANFYKVSAQYLKEVGNYAAYYREALRYLGCENISNLTNEEKHTHAFLLGIAALLGDNIYNFGELLAHPILESLNGTNESWLVEVLYSFNSGDIQKFRQFENKWSVFTDIKANQEFLEGKIRLLCLMEIAMGRPSKQRYITFDEISKKALVDVNKVEFLVMKALSKGLVRGSIDQVNKNVNITWVEPRVLSCQQIKELGNRIGAWCDGIEKFEKVICDNAKELINK</sequence>
<dbReference type="InterPro" id="IPR000717">
    <property type="entry name" value="PCI_dom"/>
</dbReference>
<dbReference type="Pfam" id="PF01399">
    <property type="entry name" value="PCI"/>
    <property type="match status" value="1"/>
</dbReference>
<evidence type="ECO:0000313" key="10">
    <source>
        <dbReference type="Proteomes" id="UP000887540"/>
    </source>
</evidence>
<evidence type="ECO:0000313" key="11">
    <source>
        <dbReference type="WBParaSite" id="ACRNAN_Path_716.g2704.t1"/>
    </source>
</evidence>
<comment type="function">
    <text evidence="1">Component of the 26S proteasome, a multiprotein complex involved in the ATP-dependent degradation of ubiquitinated proteins. This complex plays a key role in the maintenance of protein homeostasis by removing misfolded or damaged proteins, which could impair cellular functions, and by removing proteins whose functions are no longer required. Therefore, the proteasome participates in numerous cellular processes, including cell cycle progression, apoptosis, or DNA damage repair.</text>
</comment>
<dbReference type="Proteomes" id="UP000887540">
    <property type="component" value="Unplaced"/>
</dbReference>
<evidence type="ECO:0000256" key="6">
    <source>
        <dbReference type="ARBA" id="ARBA00029749"/>
    </source>
</evidence>
<organism evidence="10 11">
    <name type="scientific">Acrobeloides nanus</name>
    <dbReference type="NCBI Taxonomy" id="290746"/>
    <lineage>
        <taxon>Eukaryota</taxon>
        <taxon>Metazoa</taxon>
        <taxon>Ecdysozoa</taxon>
        <taxon>Nematoda</taxon>
        <taxon>Chromadorea</taxon>
        <taxon>Rhabditida</taxon>
        <taxon>Tylenchina</taxon>
        <taxon>Cephalobomorpha</taxon>
        <taxon>Cephaloboidea</taxon>
        <taxon>Cephalobidae</taxon>
        <taxon>Acrobeloides</taxon>
    </lineage>
</organism>
<evidence type="ECO:0000256" key="3">
    <source>
        <dbReference type="ARBA" id="ARBA00011441"/>
    </source>
</evidence>
<comment type="subunit">
    <text evidence="3">Component of the 19S proteasome regulatory particle complex. The 26S proteasome consists of a 20S core particle (CP) and two 19S regulatory subunits (RP). The regulatory particle is made of a lid composed of 9 subunits including PSMD13, a base containing 6 ATPases and few additional components.</text>
</comment>
<feature type="domain" description="PCI" evidence="9">
    <location>
        <begin position="172"/>
        <end position="350"/>
    </location>
</feature>
<dbReference type="InterPro" id="IPR036390">
    <property type="entry name" value="WH_DNA-bd_sf"/>
</dbReference>
<dbReference type="AlphaFoldDB" id="A0A914CAV3"/>
<keyword evidence="5" id="KW-0647">Proteasome</keyword>
<dbReference type="SMART" id="SM00088">
    <property type="entry name" value="PINT"/>
    <property type="match status" value="1"/>
</dbReference>
<evidence type="ECO:0000256" key="4">
    <source>
        <dbReference type="ARBA" id="ARBA00015732"/>
    </source>
</evidence>
<dbReference type="PROSITE" id="PS50250">
    <property type="entry name" value="PCI"/>
    <property type="match status" value="1"/>
</dbReference>
<evidence type="ECO:0000256" key="5">
    <source>
        <dbReference type="ARBA" id="ARBA00022942"/>
    </source>
</evidence>